<dbReference type="GO" id="GO:0045892">
    <property type="term" value="P:negative regulation of DNA-templated transcription"/>
    <property type="evidence" value="ECO:0007669"/>
    <property type="project" value="TreeGrafter"/>
</dbReference>
<evidence type="ECO:0000256" key="5">
    <source>
        <dbReference type="ARBA" id="ARBA00023004"/>
    </source>
</evidence>
<feature type="binding site" evidence="11">
    <location>
        <position position="38"/>
    </location>
    <ligand>
        <name>[4Fe-4S] cluster</name>
        <dbReference type="ChEBI" id="CHEBI:49883"/>
    </ligand>
</feature>
<reference evidence="14 15" key="1">
    <citation type="submission" date="2019-06" db="EMBL/GenBank/DDBJ databases">
        <title>Draft genome of Streptomyces sedi sp. JCM16909.</title>
        <authorList>
            <person name="Klykleung N."/>
            <person name="Tanasupawat S."/>
            <person name="Kudo T."/>
            <person name="Yuki M."/>
            <person name="Ohkuma M."/>
        </authorList>
    </citation>
    <scope>NUCLEOTIDE SEQUENCE [LARGE SCALE GENOMIC DNA]</scope>
    <source>
        <strain evidence="14 15">JCM 16909</strain>
    </source>
</reference>
<dbReference type="GO" id="GO:0051539">
    <property type="term" value="F:4 iron, 4 sulfur cluster binding"/>
    <property type="evidence" value="ECO:0007669"/>
    <property type="project" value="UniProtKB-UniRule"/>
</dbReference>
<feature type="binding site" evidence="11">
    <location>
        <position position="77"/>
    </location>
    <ligand>
        <name>[4Fe-4S] cluster</name>
        <dbReference type="ChEBI" id="CHEBI:49883"/>
    </ligand>
</feature>
<evidence type="ECO:0000256" key="1">
    <source>
        <dbReference type="ARBA" id="ARBA00004496"/>
    </source>
</evidence>
<comment type="caution">
    <text evidence="14">The sequence shown here is derived from an EMBL/GenBank/DDBJ whole genome shotgun (WGS) entry which is preliminary data.</text>
</comment>
<evidence type="ECO:0000256" key="10">
    <source>
        <dbReference type="ARBA" id="ARBA00023163"/>
    </source>
</evidence>
<evidence type="ECO:0000256" key="7">
    <source>
        <dbReference type="ARBA" id="ARBA00023015"/>
    </source>
</evidence>
<keyword evidence="7 11" id="KW-0805">Transcription regulation</keyword>
<dbReference type="HAMAP" id="MF_01479">
    <property type="entry name" value="WhiB"/>
    <property type="match status" value="1"/>
</dbReference>
<dbReference type="RefSeq" id="WP_139650037.1">
    <property type="nucleotide sequence ID" value="NZ_BAAAZS010000089.1"/>
</dbReference>
<comment type="PTM">
    <text evidence="11">Upon Fe-S cluster removal intramolecular disulfide bonds are formed.</text>
</comment>
<feature type="compositionally biased region" description="Basic residues" evidence="12">
    <location>
        <begin position="166"/>
        <end position="176"/>
    </location>
</feature>
<keyword evidence="3 11" id="KW-0004">4Fe-4S</keyword>
<evidence type="ECO:0000256" key="2">
    <source>
        <dbReference type="ARBA" id="ARBA00006597"/>
    </source>
</evidence>
<evidence type="ECO:0000313" key="14">
    <source>
        <dbReference type="EMBL" id="TNM24576.1"/>
    </source>
</evidence>
<comment type="cofactor">
    <cofactor evidence="11">
        <name>[4Fe-4S] cluster</name>
        <dbReference type="ChEBI" id="CHEBI:49883"/>
    </cofactor>
    <text evidence="11">Binds 1 [4Fe-4S] cluster per subunit. Following nitrosylation of the [4Fe-4S] cluster binds 1 [4Fe-8(NO)] cluster per subunit.</text>
</comment>
<comment type="subcellular location">
    <subcellularLocation>
        <location evidence="1 11">Cytoplasm</location>
    </subcellularLocation>
</comment>
<organism evidence="14 15">
    <name type="scientific">Streptomyces sedi</name>
    <dbReference type="NCBI Taxonomy" id="555059"/>
    <lineage>
        <taxon>Bacteria</taxon>
        <taxon>Bacillati</taxon>
        <taxon>Actinomycetota</taxon>
        <taxon>Actinomycetes</taxon>
        <taxon>Kitasatosporales</taxon>
        <taxon>Streptomycetaceae</taxon>
        <taxon>Streptomyces</taxon>
    </lineage>
</organism>
<comment type="similarity">
    <text evidence="2 11">Belongs to the WhiB family.</text>
</comment>
<keyword evidence="9 11" id="KW-1015">Disulfide bond</keyword>
<dbReference type="InterPro" id="IPR003482">
    <property type="entry name" value="Whib"/>
</dbReference>
<dbReference type="GO" id="GO:0047134">
    <property type="term" value="F:protein-disulfide reductase [NAD(P)H] activity"/>
    <property type="evidence" value="ECO:0007669"/>
    <property type="project" value="TreeGrafter"/>
</dbReference>
<dbReference type="PROSITE" id="PS51674">
    <property type="entry name" value="4FE4S_WBL"/>
    <property type="match status" value="1"/>
</dbReference>
<dbReference type="InterPro" id="IPR034768">
    <property type="entry name" value="4FE4S_WBL"/>
</dbReference>
<evidence type="ECO:0000256" key="4">
    <source>
        <dbReference type="ARBA" id="ARBA00022723"/>
    </source>
</evidence>
<gene>
    <name evidence="11" type="primary">whiB</name>
    <name evidence="14" type="ORF">FH715_27240</name>
</gene>
<dbReference type="GO" id="GO:0003677">
    <property type="term" value="F:DNA binding"/>
    <property type="evidence" value="ECO:0007669"/>
    <property type="project" value="UniProtKB-UniRule"/>
</dbReference>
<evidence type="ECO:0000256" key="3">
    <source>
        <dbReference type="ARBA" id="ARBA00022485"/>
    </source>
</evidence>
<dbReference type="OrthoDB" id="3869337at2"/>
<dbReference type="Proteomes" id="UP000311713">
    <property type="component" value="Unassembled WGS sequence"/>
</dbReference>
<evidence type="ECO:0000256" key="6">
    <source>
        <dbReference type="ARBA" id="ARBA00023014"/>
    </source>
</evidence>
<keyword evidence="6 11" id="KW-0411">Iron-sulfur</keyword>
<keyword evidence="4 11" id="KW-0479">Metal-binding</keyword>
<feature type="domain" description="4Fe-4S Wbl-type" evidence="13">
    <location>
        <begin position="37"/>
        <end position="101"/>
    </location>
</feature>
<keyword evidence="5 11" id="KW-0408">Iron</keyword>
<evidence type="ECO:0000256" key="11">
    <source>
        <dbReference type="HAMAP-Rule" id="MF_01479"/>
    </source>
</evidence>
<comment type="PTM">
    <text evidence="11">The Fe-S cluster can be nitrosylated by nitric oxide (NO).</text>
</comment>
<feature type="region of interest" description="Disordered" evidence="12">
    <location>
        <begin position="166"/>
        <end position="195"/>
    </location>
</feature>
<name>A0A5C4ULY2_9ACTN</name>
<dbReference type="Pfam" id="PF02467">
    <property type="entry name" value="Whib"/>
    <property type="match status" value="1"/>
</dbReference>
<keyword evidence="15" id="KW-1185">Reference proteome</keyword>
<evidence type="ECO:0000259" key="13">
    <source>
        <dbReference type="PROSITE" id="PS51674"/>
    </source>
</evidence>
<comment type="function">
    <text evidence="11">Acts as a transcriptional regulator. Probably redox-responsive. The apo- but not holo-form probably binds DNA.</text>
</comment>
<evidence type="ECO:0000256" key="9">
    <source>
        <dbReference type="ARBA" id="ARBA00023157"/>
    </source>
</evidence>
<dbReference type="GO" id="GO:0046872">
    <property type="term" value="F:metal ion binding"/>
    <property type="evidence" value="ECO:0007669"/>
    <property type="project" value="UniProtKB-KW"/>
</dbReference>
<evidence type="ECO:0000256" key="8">
    <source>
        <dbReference type="ARBA" id="ARBA00023125"/>
    </source>
</evidence>
<keyword evidence="11" id="KW-0963">Cytoplasm</keyword>
<keyword evidence="10 11" id="KW-0804">Transcription</keyword>
<protein>
    <recommendedName>
        <fullName evidence="11">Transcriptional regulator WhiB</fullName>
    </recommendedName>
</protein>
<dbReference type="GO" id="GO:0005737">
    <property type="term" value="C:cytoplasm"/>
    <property type="evidence" value="ECO:0007669"/>
    <property type="project" value="UniProtKB-SubCell"/>
</dbReference>
<evidence type="ECO:0000313" key="15">
    <source>
        <dbReference type="Proteomes" id="UP000311713"/>
    </source>
</evidence>
<dbReference type="EMBL" id="VDGT01000033">
    <property type="protein sequence ID" value="TNM24576.1"/>
    <property type="molecule type" value="Genomic_DNA"/>
</dbReference>
<feature type="region of interest" description="Disordered" evidence="12">
    <location>
        <begin position="1"/>
        <end position="32"/>
    </location>
</feature>
<feature type="binding site" evidence="11">
    <location>
        <position position="71"/>
    </location>
    <ligand>
        <name>[4Fe-4S] cluster</name>
        <dbReference type="ChEBI" id="CHEBI:49883"/>
    </ligand>
</feature>
<dbReference type="PANTHER" id="PTHR38839">
    <property type="entry name" value="TRANSCRIPTIONAL REGULATOR WHID-RELATED"/>
    <property type="match status" value="1"/>
</dbReference>
<proteinExistence type="inferred from homology"/>
<feature type="compositionally biased region" description="Pro residues" evidence="12">
    <location>
        <begin position="1"/>
        <end position="16"/>
    </location>
</feature>
<keyword evidence="8 11" id="KW-0238">DNA-binding</keyword>
<evidence type="ECO:0000256" key="12">
    <source>
        <dbReference type="SAM" id="MobiDB-lite"/>
    </source>
</evidence>
<dbReference type="AlphaFoldDB" id="A0A5C4ULY2"/>
<dbReference type="GO" id="GO:0035731">
    <property type="term" value="F:dinitrosyl-iron complex binding"/>
    <property type="evidence" value="ECO:0007669"/>
    <property type="project" value="UniProtKB-UniRule"/>
</dbReference>
<sequence>MTDTTPIPPHLPPAPPGSARHGRARRLGDHGWQEKAVCRTAPEATRDRELFFPDADDDQRVAAAKALCARCPVQQLCLQTALETGSRDGIWGGTTPEERADLHHLTQHRLETDRVHAALAGRDIHLTHLERRALVHLAAQHRLGPDRLAYLLKVSEPHAERLLRAAHRQHRQRRHNTVTTSTGRPAHRPELGWAA</sequence>
<feature type="binding site" evidence="11">
    <location>
        <position position="68"/>
    </location>
    <ligand>
        <name>[4Fe-4S] cluster</name>
        <dbReference type="ChEBI" id="CHEBI:49883"/>
    </ligand>
</feature>
<accession>A0A5C4ULY2</accession>
<dbReference type="GO" id="GO:0045454">
    <property type="term" value="P:cell redox homeostasis"/>
    <property type="evidence" value="ECO:0007669"/>
    <property type="project" value="TreeGrafter"/>
</dbReference>